<dbReference type="FunFam" id="3.40.50.300:FF:001301">
    <property type="entry name" value="Structural maintenance of chromosomes 5"/>
    <property type="match status" value="1"/>
</dbReference>
<dbReference type="PANTHER" id="PTHR45916">
    <property type="entry name" value="STRUCTURAL MAINTENANCE OF CHROMOSOMES PROTEIN 5"/>
    <property type="match status" value="1"/>
</dbReference>
<protein>
    <recommendedName>
        <fullName evidence="4">Structural maintenance of chromosomes protein 5</fullName>
    </recommendedName>
</protein>
<dbReference type="FunFam" id="3.40.50.300:FF:002535">
    <property type="entry name" value="SMC5 protein"/>
    <property type="match status" value="1"/>
</dbReference>
<evidence type="ECO:0000256" key="5">
    <source>
        <dbReference type="ARBA" id="ARBA00022454"/>
    </source>
</evidence>
<dbReference type="CTD" id="23137"/>
<keyword evidence="9" id="KW-0539">Nucleus</keyword>
<feature type="coiled-coil region" evidence="10">
    <location>
        <begin position="834"/>
        <end position="861"/>
    </location>
</feature>
<evidence type="ECO:0000256" key="6">
    <source>
        <dbReference type="ARBA" id="ARBA00022741"/>
    </source>
</evidence>
<dbReference type="Gene3D" id="3.40.50.300">
    <property type="entry name" value="P-loop containing nucleotide triphosphate hydrolases"/>
    <property type="match status" value="2"/>
</dbReference>
<name>A0A6P8K892_DROMA</name>
<dbReference type="SUPFAM" id="SSF52540">
    <property type="entry name" value="P-loop containing nucleoside triphosphate hydrolases"/>
    <property type="match status" value="1"/>
</dbReference>
<sequence length="1034" mass="117854">MAGDRALSSKQLAGRIHSVYCKDFVSYSEITFHPKHYLNVLTGPNGSGKSTIVSAIILGLGGEPILLDRSASVADYIQSNKSSATIIVRVYGRTPNTTETFRRIINSNGSSTFSVNDKDTSKKNFLAAVSSFNIQVSNLCQFLPQDRVQDFSKMNPQELLLNTMSSVCDDELTNSFNRLKQMRTEQANVHANREKEKSDLVKKQKRLEHLQMTVAQYKEREDVKQKLQVYSAKKLWVETQAGEAKAAEMKTQVKNAKTHSDKLKHQHDKFVQAQQQIENEKVSLREAFLEKTRLLERAVAQKAAIDDKIDSLKQGIYQKKYELEQNIKKSHKTATECDNLEQLVENKIYELETLNKSRPQIVSELERAKESCAAARGKAMEQYSRRRQLEQKLNDEMIPEITAYKLKIERLRNVKMQKINEIRAKNPNLVVAMNWLAQNKQRYKSNVYDPMILELTVQNHEDAKYLENVVAQRDLFAFACEDKGDMSDLINELCVKQKLGVNVIYCASSDRLAHSPKIPIEDLRSFGFRSYLVDLVTGPIPLINKLCASYSIHNIPIGTEAVGNYTSSIPKAIRVYFGGSKKFVVTASRYRSDTILTESSIRAKNQLITVDSQQLALVMKQCSEAVKESDSIKNAITQTDNEFERLQAVAHDEQEKRRKLDQKIAHFNSLKIEIETLQKRLEALRNSDSLDCLQTNFCNSLHKDLKKVFDADAELCSCLKAVERLMNEKNAAQTKVSIYMLQHESQIEALKESEEQSKAATRDFQQLLQGLENQISDVNKRKSAIQGLCDGEIPTSSKFPFKKEFRELENIDLPELREAIHDIQARLECMKSVNSEAISSYQQLQNEVKELEEGIQESVNQAKSIESGMSNLYEKWEPKLNSLVETISTKFSEFMESIEYVGEVVLSKTDKYDFDSYGIQIMVQFRRGLQLQPLDKFIQSGGERAVSIAIYSLSLQHVTHVPFRCVDEINQGMDATNERHIFDLLLKEATKHGSAQYLFVTPKLLRDLNYNEHLCVSIVHNSKTVCHGMQFPMT</sequence>
<evidence type="ECO:0000256" key="4">
    <source>
        <dbReference type="ARBA" id="ARBA00018687"/>
    </source>
</evidence>
<keyword evidence="6" id="KW-0547">Nucleotide-binding</keyword>
<keyword evidence="7" id="KW-0067">ATP-binding</keyword>
<evidence type="ECO:0000313" key="12">
    <source>
        <dbReference type="Proteomes" id="UP000515162"/>
    </source>
</evidence>
<dbReference type="Proteomes" id="UP000515162">
    <property type="component" value="Chromosome 3L"/>
</dbReference>
<reference evidence="13" key="1">
    <citation type="submission" date="2025-08" db="UniProtKB">
        <authorList>
            <consortium name="RefSeq"/>
        </authorList>
    </citation>
    <scope>IDENTIFICATION</scope>
    <source>
        <strain evidence="13">Mau12</strain>
        <tissue evidence="13">Whole Body</tissue>
    </source>
</reference>
<proteinExistence type="inferred from homology"/>
<dbReference type="GO" id="GO:0030915">
    <property type="term" value="C:Smc5-Smc6 complex"/>
    <property type="evidence" value="ECO:0007669"/>
    <property type="project" value="TreeGrafter"/>
</dbReference>
<feature type="coiled-coil region" evidence="10">
    <location>
        <begin position="193"/>
        <end position="220"/>
    </location>
</feature>
<dbReference type="PANTHER" id="PTHR45916:SF1">
    <property type="entry name" value="STRUCTURAL MAINTENANCE OF CHROMOSOMES PROTEIN 5"/>
    <property type="match status" value="1"/>
</dbReference>
<dbReference type="RefSeq" id="XP_033159276.1">
    <property type="nucleotide sequence ID" value="XM_033303385.1"/>
</dbReference>
<organism evidence="12 13">
    <name type="scientific">Drosophila mauritiana</name>
    <name type="common">Fruit fly</name>
    <dbReference type="NCBI Taxonomy" id="7226"/>
    <lineage>
        <taxon>Eukaryota</taxon>
        <taxon>Metazoa</taxon>
        <taxon>Ecdysozoa</taxon>
        <taxon>Arthropoda</taxon>
        <taxon>Hexapoda</taxon>
        <taxon>Insecta</taxon>
        <taxon>Pterygota</taxon>
        <taxon>Neoptera</taxon>
        <taxon>Endopterygota</taxon>
        <taxon>Diptera</taxon>
        <taxon>Brachycera</taxon>
        <taxon>Muscomorpha</taxon>
        <taxon>Ephydroidea</taxon>
        <taxon>Drosophilidae</taxon>
        <taxon>Drosophila</taxon>
        <taxon>Sophophora</taxon>
    </lineage>
</organism>
<dbReference type="InterPro" id="IPR027417">
    <property type="entry name" value="P-loop_NTPase"/>
</dbReference>
<evidence type="ECO:0000256" key="10">
    <source>
        <dbReference type="SAM" id="Coils"/>
    </source>
</evidence>
<evidence type="ECO:0000256" key="9">
    <source>
        <dbReference type="ARBA" id="ARBA00023242"/>
    </source>
</evidence>
<comment type="subcellular location">
    <subcellularLocation>
        <location evidence="2">Chromosome</location>
    </subcellularLocation>
    <subcellularLocation>
        <location evidence="1">Nucleus</location>
    </subcellularLocation>
</comment>
<keyword evidence="5" id="KW-0158">Chromosome</keyword>
<dbReference type="GO" id="GO:0005524">
    <property type="term" value="F:ATP binding"/>
    <property type="evidence" value="ECO:0007669"/>
    <property type="project" value="UniProtKB-KW"/>
</dbReference>
<dbReference type="GO" id="GO:0003697">
    <property type="term" value="F:single-stranded DNA binding"/>
    <property type="evidence" value="ECO:0007669"/>
    <property type="project" value="TreeGrafter"/>
</dbReference>
<dbReference type="Pfam" id="PF02463">
    <property type="entry name" value="SMC_N"/>
    <property type="match status" value="1"/>
</dbReference>
<dbReference type="GO" id="GO:0000724">
    <property type="term" value="P:double-strand break repair via homologous recombination"/>
    <property type="evidence" value="ECO:0007669"/>
    <property type="project" value="TreeGrafter"/>
</dbReference>
<evidence type="ECO:0000256" key="7">
    <source>
        <dbReference type="ARBA" id="ARBA00022840"/>
    </source>
</evidence>
<evidence type="ECO:0000313" key="13">
    <source>
        <dbReference type="RefSeq" id="XP_033159276.1"/>
    </source>
</evidence>
<evidence type="ECO:0000259" key="11">
    <source>
        <dbReference type="Pfam" id="PF02463"/>
    </source>
</evidence>
<dbReference type="AlphaFoldDB" id="A0A6P8K892"/>
<dbReference type="GeneID" id="117140454"/>
<keyword evidence="12" id="KW-1185">Reference proteome</keyword>
<evidence type="ECO:0000256" key="1">
    <source>
        <dbReference type="ARBA" id="ARBA00004123"/>
    </source>
</evidence>
<gene>
    <name evidence="13" type="primary">LOC117140454</name>
</gene>
<comment type="similarity">
    <text evidence="3">Belongs to the SMC family. SMC5 subfamily.</text>
</comment>
<dbReference type="InterPro" id="IPR003395">
    <property type="entry name" value="RecF/RecN/SMC_N"/>
</dbReference>
<feature type="domain" description="RecF/RecN/SMC N-terminal" evidence="11">
    <location>
        <begin position="16"/>
        <end position="1001"/>
    </location>
</feature>
<feature type="coiled-coil region" evidence="10">
    <location>
        <begin position="643"/>
        <end position="687"/>
    </location>
</feature>
<accession>A0A6P8K892</accession>
<keyword evidence="8 10" id="KW-0175">Coiled coil</keyword>
<evidence type="ECO:0000256" key="2">
    <source>
        <dbReference type="ARBA" id="ARBA00004286"/>
    </source>
</evidence>
<evidence type="ECO:0000256" key="3">
    <source>
        <dbReference type="ARBA" id="ARBA00010171"/>
    </source>
</evidence>
<dbReference type="GO" id="GO:0005634">
    <property type="term" value="C:nucleus"/>
    <property type="evidence" value="ECO:0007669"/>
    <property type="project" value="UniProtKB-SubCell"/>
</dbReference>
<evidence type="ECO:0000256" key="8">
    <source>
        <dbReference type="ARBA" id="ARBA00023054"/>
    </source>
</evidence>